<organism evidence="3 4">
    <name type="scientific">Colletotrichum trifolii</name>
    <dbReference type="NCBI Taxonomy" id="5466"/>
    <lineage>
        <taxon>Eukaryota</taxon>
        <taxon>Fungi</taxon>
        <taxon>Dikarya</taxon>
        <taxon>Ascomycota</taxon>
        <taxon>Pezizomycotina</taxon>
        <taxon>Sordariomycetes</taxon>
        <taxon>Hypocreomycetidae</taxon>
        <taxon>Glomerellales</taxon>
        <taxon>Glomerellaceae</taxon>
        <taxon>Colletotrichum</taxon>
        <taxon>Colletotrichum orbiculare species complex</taxon>
    </lineage>
</organism>
<dbReference type="AlphaFoldDB" id="A0A4R8RJL5"/>
<comment type="caution">
    <text evidence="3">The sequence shown here is derived from an EMBL/GenBank/DDBJ whole genome shotgun (WGS) entry which is preliminary data.</text>
</comment>
<evidence type="ECO:0000313" key="4">
    <source>
        <dbReference type="Proteomes" id="UP000295703"/>
    </source>
</evidence>
<dbReference type="PANTHER" id="PTHR35391:SF5">
    <property type="entry name" value="DUF6590 DOMAIN-CONTAINING PROTEIN"/>
    <property type="match status" value="1"/>
</dbReference>
<evidence type="ECO:0000256" key="1">
    <source>
        <dbReference type="SAM" id="MobiDB-lite"/>
    </source>
</evidence>
<reference evidence="3 4" key="1">
    <citation type="submission" date="2018-12" db="EMBL/GenBank/DDBJ databases">
        <title>Genome sequence and assembly of Colletotrichum trifolii.</title>
        <authorList>
            <person name="Gan P."/>
            <person name="Shirasu K."/>
        </authorList>
    </citation>
    <scope>NUCLEOTIDE SEQUENCE [LARGE SCALE GENOMIC DNA]</scope>
    <source>
        <strain evidence="3 4">543-2</strain>
    </source>
</reference>
<feature type="compositionally biased region" description="Gly residues" evidence="1">
    <location>
        <begin position="13"/>
        <end position="26"/>
    </location>
</feature>
<sequence length="461" mass="50437">MPKPSSSSKNQRKGGGGGGGGGGGAWGEWTWSDEHNNYYCTRANSNEPNGWEYLWQAQEQSNVTTPRQADVDTLTAGMEELSTSPSNSNNYYSHESSAGASQDAYTYPYSSSGNGKSSRSKKSRDAGYGNQYGDSYPDTTDPKPREDRPEDPVLDPFYGAPAEGASASYEDSSRRSIDAVPDSTREAYYEAGVHSSSKGKSNAYSYDPSYPASEAEDPFDPRIPEALAASHDEMYGRSRRGEASDSAYVSMDPSEVGDGATTPKASKIKIDIRGTAGAREPLDPRYVVEPSTRFGQGMIFKVLWPEPSGHNLKGAPTISDRMTVPDNFGGSVHVGFRRFIVVANDEGHCQCVPILTYGGKACTKKGTKPDKHGIIVGLNQSARKVKNEPSLGFDPIRANIFVEGEKLQKESRINYSKLMTVEHNVKVFTIGHIVDEDLDNLEMAVNHCWEQKSRSKRHRKH</sequence>
<gene>
    <name evidence="3" type="ORF">CTRI78_v006168</name>
</gene>
<feature type="region of interest" description="Disordered" evidence="1">
    <location>
        <begin position="238"/>
        <end position="262"/>
    </location>
</feature>
<protein>
    <recommendedName>
        <fullName evidence="2">DUF6590 domain-containing protein</fullName>
    </recommendedName>
</protein>
<feature type="region of interest" description="Disordered" evidence="1">
    <location>
        <begin position="61"/>
        <end position="220"/>
    </location>
</feature>
<evidence type="ECO:0000259" key="2">
    <source>
        <dbReference type="Pfam" id="PF20233"/>
    </source>
</evidence>
<dbReference type="EMBL" id="RYZW01000056">
    <property type="protein sequence ID" value="TDZ54593.1"/>
    <property type="molecule type" value="Genomic_DNA"/>
</dbReference>
<feature type="region of interest" description="Disordered" evidence="1">
    <location>
        <begin position="1"/>
        <end position="28"/>
    </location>
</feature>
<proteinExistence type="predicted"/>
<dbReference type="Pfam" id="PF20233">
    <property type="entry name" value="DUF6590"/>
    <property type="match status" value="1"/>
</dbReference>
<keyword evidence="4" id="KW-1185">Reference proteome</keyword>
<feature type="compositionally biased region" description="Basic and acidic residues" evidence="1">
    <location>
        <begin position="140"/>
        <end position="151"/>
    </location>
</feature>
<feature type="compositionally biased region" description="Low complexity" evidence="1">
    <location>
        <begin position="82"/>
        <end position="97"/>
    </location>
</feature>
<dbReference type="PANTHER" id="PTHR35391">
    <property type="entry name" value="C2H2-TYPE DOMAIN-CONTAINING PROTEIN-RELATED"/>
    <property type="match status" value="1"/>
</dbReference>
<dbReference type="STRING" id="5466.A0A4R8RJL5"/>
<evidence type="ECO:0000313" key="3">
    <source>
        <dbReference type="EMBL" id="TDZ54593.1"/>
    </source>
</evidence>
<name>A0A4R8RJL5_COLTR</name>
<dbReference type="Proteomes" id="UP000295703">
    <property type="component" value="Unassembled WGS sequence"/>
</dbReference>
<feature type="compositionally biased region" description="Basic and acidic residues" evidence="1">
    <location>
        <begin position="171"/>
        <end position="188"/>
    </location>
</feature>
<feature type="domain" description="DUF6590" evidence="2">
    <location>
        <begin position="292"/>
        <end position="442"/>
    </location>
</feature>
<feature type="compositionally biased region" description="Polar residues" evidence="1">
    <location>
        <begin position="194"/>
        <end position="204"/>
    </location>
</feature>
<accession>A0A4R8RJL5</accession>
<dbReference type="InterPro" id="IPR046497">
    <property type="entry name" value="DUF6590"/>
</dbReference>